<evidence type="ECO:0000256" key="1">
    <source>
        <dbReference type="SAM" id="MobiDB-lite"/>
    </source>
</evidence>
<feature type="compositionally biased region" description="Polar residues" evidence="1">
    <location>
        <begin position="12"/>
        <end position="24"/>
    </location>
</feature>
<dbReference type="Proteomes" id="UP000287651">
    <property type="component" value="Unassembled WGS sequence"/>
</dbReference>
<dbReference type="EMBL" id="AMZH03007273">
    <property type="protein sequence ID" value="RRT61728.1"/>
    <property type="molecule type" value="Genomic_DNA"/>
</dbReference>
<dbReference type="AlphaFoldDB" id="A0A426ZCK4"/>
<evidence type="ECO:0000313" key="2">
    <source>
        <dbReference type="EMBL" id="RRT61728.1"/>
    </source>
</evidence>
<organism evidence="2 3">
    <name type="scientific">Ensete ventricosum</name>
    <name type="common">Abyssinian banana</name>
    <name type="synonym">Musa ensete</name>
    <dbReference type="NCBI Taxonomy" id="4639"/>
    <lineage>
        <taxon>Eukaryota</taxon>
        <taxon>Viridiplantae</taxon>
        <taxon>Streptophyta</taxon>
        <taxon>Embryophyta</taxon>
        <taxon>Tracheophyta</taxon>
        <taxon>Spermatophyta</taxon>
        <taxon>Magnoliopsida</taxon>
        <taxon>Liliopsida</taxon>
        <taxon>Zingiberales</taxon>
        <taxon>Musaceae</taxon>
        <taxon>Ensete</taxon>
    </lineage>
</organism>
<sequence>MMRRGRIRKGNTVPSSNQRPQSRTNCTLTHGRWMVPRTLRFSSPLLKLAPTAQTLTRSFQIQLRTL</sequence>
<reference evidence="2 3" key="1">
    <citation type="journal article" date="2014" name="Agronomy (Basel)">
        <title>A Draft Genome Sequence for Ensete ventricosum, the Drought-Tolerant Tree Against Hunger.</title>
        <authorList>
            <person name="Harrison J."/>
            <person name="Moore K.A."/>
            <person name="Paszkiewicz K."/>
            <person name="Jones T."/>
            <person name="Grant M."/>
            <person name="Ambacheew D."/>
            <person name="Muzemil S."/>
            <person name="Studholme D.J."/>
        </authorList>
    </citation>
    <scope>NUCLEOTIDE SEQUENCE [LARGE SCALE GENOMIC DNA]</scope>
</reference>
<accession>A0A426ZCK4</accession>
<gene>
    <name evidence="2" type="ORF">B296_00012808</name>
</gene>
<feature type="region of interest" description="Disordered" evidence="1">
    <location>
        <begin position="1"/>
        <end position="24"/>
    </location>
</feature>
<comment type="caution">
    <text evidence="2">The sequence shown here is derived from an EMBL/GenBank/DDBJ whole genome shotgun (WGS) entry which is preliminary data.</text>
</comment>
<proteinExistence type="predicted"/>
<evidence type="ECO:0000313" key="3">
    <source>
        <dbReference type="Proteomes" id="UP000287651"/>
    </source>
</evidence>
<protein>
    <submittedName>
        <fullName evidence="2">Uncharacterized protein</fullName>
    </submittedName>
</protein>
<name>A0A426ZCK4_ENSVE</name>